<comment type="caution">
    <text evidence="1">The sequence shown here is derived from an EMBL/GenBank/DDBJ whole genome shotgun (WGS) entry which is preliminary data.</text>
</comment>
<dbReference type="AlphaFoldDB" id="A0A3N9P0P7"/>
<dbReference type="Proteomes" id="UP000282529">
    <property type="component" value="Unassembled WGS sequence"/>
</dbReference>
<accession>A0A3N9P0P7</accession>
<gene>
    <name evidence="1" type="ORF">EH198_21415</name>
</gene>
<keyword evidence="2" id="KW-1185">Reference proteome</keyword>
<dbReference type="EMBL" id="RQPI01000018">
    <property type="protein sequence ID" value="RQW08714.1"/>
    <property type="molecule type" value="Genomic_DNA"/>
</dbReference>
<sequence length="65" mass="7847">MEIKPYHSVGIIRRLTYYAAKLNDYSQQRYDYLLRRIDKQPPASRIMRLQTYKSLMHEQITRGGN</sequence>
<evidence type="ECO:0000313" key="1">
    <source>
        <dbReference type="EMBL" id="RQW08714.1"/>
    </source>
</evidence>
<protein>
    <submittedName>
        <fullName evidence="1">Uncharacterized protein</fullName>
    </submittedName>
</protein>
<organism evidence="1 2">
    <name type="scientific">Paenibacillus rhizophilus</name>
    <dbReference type="NCBI Taxonomy" id="1850366"/>
    <lineage>
        <taxon>Bacteria</taxon>
        <taxon>Bacillati</taxon>
        <taxon>Bacillota</taxon>
        <taxon>Bacilli</taxon>
        <taxon>Bacillales</taxon>
        <taxon>Paenibacillaceae</taxon>
        <taxon>Paenibacillus</taxon>
    </lineage>
</organism>
<reference evidence="1 2" key="1">
    <citation type="submission" date="2018-11" db="EMBL/GenBank/DDBJ databases">
        <title>Genome sequence of strain 7197.</title>
        <authorList>
            <person name="Gao J."/>
            <person name="Sun J."/>
        </authorList>
    </citation>
    <scope>NUCLEOTIDE SEQUENCE [LARGE SCALE GENOMIC DNA]</scope>
    <source>
        <strain evidence="1 2">7197</strain>
    </source>
</reference>
<proteinExistence type="predicted"/>
<evidence type="ECO:0000313" key="2">
    <source>
        <dbReference type="Proteomes" id="UP000282529"/>
    </source>
</evidence>
<dbReference type="RefSeq" id="WP_148091526.1">
    <property type="nucleotide sequence ID" value="NZ_RQPI01000018.1"/>
</dbReference>
<name>A0A3N9P0P7_9BACL</name>